<keyword evidence="1" id="KW-0808">Transferase</keyword>
<name>A0A0K8PG23_STRAJ</name>
<reference evidence="1" key="1">
    <citation type="journal article" date="2015" name="Genome Announc.">
        <title>Draft Genome Sequence of Thiostrepton-Producing Streptomyces azureus ATCC 14921.</title>
        <authorList>
            <person name="Sakihara K."/>
            <person name="Maeda J."/>
            <person name="Tashiro K."/>
            <person name="Fujino Y."/>
            <person name="Kuhara S."/>
            <person name="Ohshima T."/>
            <person name="Ogata S."/>
            <person name="Doi K."/>
        </authorList>
    </citation>
    <scope>NUCLEOTIDE SEQUENCE [LARGE SCALE GENOMIC DNA]</scope>
    <source>
        <strain evidence="1">ATCC14921</strain>
    </source>
</reference>
<protein>
    <submittedName>
        <fullName evidence="1">Multi-sensor signal transduction histidine kinase</fullName>
    </submittedName>
</protein>
<evidence type="ECO:0000313" key="2">
    <source>
        <dbReference type="Proteomes" id="UP000053859"/>
    </source>
</evidence>
<organism evidence="1 2">
    <name type="scientific">Streptomyces azureus</name>
    <dbReference type="NCBI Taxonomy" id="146537"/>
    <lineage>
        <taxon>Bacteria</taxon>
        <taxon>Bacillati</taxon>
        <taxon>Actinomycetota</taxon>
        <taxon>Actinomycetes</taxon>
        <taxon>Kitasatosporales</taxon>
        <taxon>Streptomycetaceae</taxon>
        <taxon>Streptomyces</taxon>
    </lineage>
</organism>
<dbReference type="RefSeq" id="WP_059416106.1">
    <property type="nucleotide sequence ID" value="NZ_DF968221.1"/>
</dbReference>
<keyword evidence="1" id="KW-0418">Kinase</keyword>
<dbReference type="AlphaFoldDB" id="A0A0K8PG23"/>
<gene>
    <name evidence="1" type="ORF">SAZU_1579</name>
</gene>
<accession>A0A0K8PG23</accession>
<dbReference type="OrthoDB" id="4319566at2"/>
<proteinExistence type="predicted"/>
<dbReference type="EMBL" id="DF968221">
    <property type="protein sequence ID" value="GAP46842.1"/>
    <property type="molecule type" value="Genomic_DNA"/>
</dbReference>
<sequence>MNRQQILDLYEWAPGVCFRDPDKGEVLTAHVKTIRPAAGGIQDVRACRECVMAMEERRQRAAARKGQPYTPGRLAIE</sequence>
<keyword evidence="2" id="KW-1185">Reference proteome</keyword>
<dbReference type="Proteomes" id="UP000053859">
    <property type="component" value="Unassembled WGS sequence"/>
</dbReference>
<dbReference type="GO" id="GO:0016301">
    <property type="term" value="F:kinase activity"/>
    <property type="evidence" value="ECO:0007669"/>
    <property type="project" value="UniProtKB-KW"/>
</dbReference>
<evidence type="ECO:0000313" key="1">
    <source>
        <dbReference type="EMBL" id="GAP46842.1"/>
    </source>
</evidence>